<evidence type="ECO:0000313" key="3">
    <source>
        <dbReference type="Proteomes" id="UP000183192"/>
    </source>
</evidence>
<organism evidence="2 3">
    <name type="scientific">Candidatus Falkowbacteria bacterium CG1_02_37_44</name>
    <dbReference type="NCBI Taxonomy" id="1805146"/>
    <lineage>
        <taxon>Bacteria</taxon>
        <taxon>Candidatus Falkowiibacteriota</taxon>
    </lineage>
</organism>
<feature type="transmembrane region" description="Helical" evidence="1">
    <location>
        <begin position="102"/>
        <end position="123"/>
    </location>
</feature>
<keyword evidence="1" id="KW-1133">Transmembrane helix</keyword>
<accession>A0A1J4T867</accession>
<feature type="transmembrane region" description="Helical" evidence="1">
    <location>
        <begin position="7"/>
        <end position="28"/>
    </location>
</feature>
<sequence>MTLRAYLILMIISTLLCWSSFIFIIWTVNPEATNWIGFLLFYFSLGLSLVGATAIIGFIIRFIFLKRELVFNSVKEAFRQSFLFSFFIIIILLLLSRNLFSWMNLIFLVAGLSVLEFFLLSYAHNIKQ</sequence>
<dbReference type="STRING" id="1805146.AUJ27_04195"/>
<keyword evidence="1" id="KW-0472">Membrane</keyword>
<proteinExistence type="predicted"/>
<evidence type="ECO:0000313" key="2">
    <source>
        <dbReference type="EMBL" id="OIO06439.1"/>
    </source>
</evidence>
<keyword evidence="1" id="KW-0812">Transmembrane</keyword>
<evidence type="ECO:0000256" key="1">
    <source>
        <dbReference type="SAM" id="Phobius"/>
    </source>
</evidence>
<dbReference type="EMBL" id="MNUU01000079">
    <property type="protein sequence ID" value="OIO06439.1"/>
    <property type="molecule type" value="Genomic_DNA"/>
</dbReference>
<protein>
    <submittedName>
        <fullName evidence="2">Uncharacterized protein</fullName>
    </submittedName>
</protein>
<gene>
    <name evidence="2" type="ORF">AUJ27_04195</name>
</gene>
<feature type="transmembrane region" description="Helical" evidence="1">
    <location>
        <begin position="40"/>
        <end position="65"/>
    </location>
</feature>
<reference evidence="2 3" key="1">
    <citation type="journal article" date="2016" name="Environ. Microbiol.">
        <title>Genomic resolution of a cold subsurface aquifer community provides metabolic insights for novel microbes adapted to high CO concentrations.</title>
        <authorList>
            <person name="Probst A.J."/>
            <person name="Castelle C.J."/>
            <person name="Singh A."/>
            <person name="Brown C.T."/>
            <person name="Anantharaman K."/>
            <person name="Sharon I."/>
            <person name="Hug L.A."/>
            <person name="Burstein D."/>
            <person name="Emerson J.B."/>
            <person name="Thomas B.C."/>
            <person name="Banfield J.F."/>
        </authorList>
    </citation>
    <scope>NUCLEOTIDE SEQUENCE [LARGE SCALE GENOMIC DNA]</scope>
    <source>
        <strain evidence="2">CG1_02_37_44</strain>
    </source>
</reference>
<name>A0A1J4T867_9BACT</name>
<comment type="caution">
    <text evidence="2">The sequence shown here is derived from an EMBL/GenBank/DDBJ whole genome shotgun (WGS) entry which is preliminary data.</text>
</comment>
<dbReference type="Proteomes" id="UP000183192">
    <property type="component" value="Unassembled WGS sequence"/>
</dbReference>
<feature type="transmembrane region" description="Helical" evidence="1">
    <location>
        <begin position="77"/>
        <end position="96"/>
    </location>
</feature>
<dbReference type="AlphaFoldDB" id="A0A1J4T867"/>